<accession>A0A6J5LAP5</accession>
<protein>
    <submittedName>
        <fullName evidence="1">Uncharacterized protein</fullName>
    </submittedName>
</protein>
<sequence length="71" mass="7851">MISLPLALDIATKWCASNPSNIELTLAVESLIGHIHKLRTDELIDLSAAAYIETSELIARLTRKQPHDNTI</sequence>
<gene>
    <name evidence="1" type="ORF">UFOVP121_7</name>
    <name evidence="2" type="ORF">UFOVP277_12</name>
</gene>
<name>A0A6J5LAP5_9CAUD</name>
<reference evidence="1" key="1">
    <citation type="submission" date="2020-04" db="EMBL/GenBank/DDBJ databases">
        <authorList>
            <person name="Chiriac C."/>
            <person name="Salcher M."/>
            <person name="Ghai R."/>
            <person name="Kavagutti S V."/>
        </authorList>
    </citation>
    <scope>NUCLEOTIDE SEQUENCE</scope>
</reference>
<organism evidence="1">
    <name type="scientific">uncultured Caudovirales phage</name>
    <dbReference type="NCBI Taxonomy" id="2100421"/>
    <lineage>
        <taxon>Viruses</taxon>
        <taxon>Duplodnaviria</taxon>
        <taxon>Heunggongvirae</taxon>
        <taxon>Uroviricota</taxon>
        <taxon>Caudoviricetes</taxon>
        <taxon>Peduoviridae</taxon>
        <taxon>Maltschvirus</taxon>
        <taxon>Maltschvirus maltsch</taxon>
    </lineage>
</organism>
<dbReference type="EMBL" id="LR796293">
    <property type="protein sequence ID" value="CAB4134770.1"/>
    <property type="molecule type" value="Genomic_DNA"/>
</dbReference>
<proteinExistence type="predicted"/>
<evidence type="ECO:0000313" key="1">
    <source>
        <dbReference type="EMBL" id="CAB4130502.1"/>
    </source>
</evidence>
<dbReference type="EMBL" id="LR796243">
    <property type="protein sequence ID" value="CAB4130502.1"/>
    <property type="molecule type" value="Genomic_DNA"/>
</dbReference>
<evidence type="ECO:0000313" key="2">
    <source>
        <dbReference type="EMBL" id="CAB4134770.1"/>
    </source>
</evidence>